<feature type="region of interest" description="Disordered" evidence="1">
    <location>
        <begin position="383"/>
        <end position="424"/>
    </location>
</feature>
<feature type="compositionally biased region" description="Acidic residues" evidence="1">
    <location>
        <begin position="195"/>
        <end position="206"/>
    </location>
</feature>
<feature type="compositionally biased region" description="Basic and acidic residues" evidence="1">
    <location>
        <begin position="26"/>
        <end position="35"/>
    </location>
</feature>
<dbReference type="Proteomes" id="UP000094526">
    <property type="component" value="Unassembled WGS sequence"/>
</dbReference>
<dbReference type="Pfam" id="PF11976">
    <property type="entry name" value="Rad60-SLD"/>
    <property type="match status" value="1"/>
</dbReference>
<reference evidence="4" key="1">
    <citation type="submission" date="2015-07" db="EMBL/GenBank/DDBJ databases">
        <authorList>
            <person name="Teixeira M.M."/>
            <person name="Souza R.C."/>
            <person name="Almeida L.G."/>
            <person name="Vicente V.A."/>
            <person name="de Hoog S."/>
            <person name="Bocca A.L."/>
            <person name="de Almeida S.R."/>
            <person name="Vasconcelos A.T."/>
            <person name="Felipe M.S."/>
        </authorList>
    </citation>
    <scope>NUCLEOTIDE SEQUENCE [LARGE SCALE GENOMIC DNA]</scope>
    <source>
        <strain evidence="4">KSF</strain>
    </source>
</reference>
<feature type="compositionally biased region" description="Polar residues" evidence="1">
    <location>
        <begin position="271"/>
        <end position="281"/>
    </location>
</feature>
<proteinExistence type="predicted"/>
<feature type="compositionally biased region" description="Basic and acidic residues" evidence="1">
    <location>
        <begin position="47"/>
        <end position="82"/>
    </location>
</feature>
<evidence type="ECO:0000313" key="3">
    <source>
        <dbReference type="EMBL" id="OCT45919.1"/>
    </source>
</evidence>
<dbReference type="InterPro" id="IPR000626">
    <property type="entry name" value="Ubiquitin-like_dom"/>
</dbReference>
<dbReference type="InterPro" id="IPR022617">
    <property type="entry name" value="Rad60/SUMO-like_dom"/>
</dbReference>
<feature type="region of interest" description="Disordered" evidence="1">
    <location>
        <begin position="438"/>
        <end position="478"/>
    </location>
</feature>
<gene>
    <name evidence="3" type="ORF">CLCR_00432</name>
</gene>
<dbReference type="VEuPathDB" id="FungiDB:CLCR_00432"/>
<dbReference type="PROSITE" id="PS50053">
    <property type="entry name" value="UBIQUITIN_2"/>
    <property type="match status" value="1"/>
</dbReference>
<accession>A0A1C1CBS1</accession>
<dbReference type="OrthoDB" id="3365399at2759"/>
<feature type="compositionally biased region" description="Acidic residues" evidence="1">
    <location>
        <begin position="156"/>
        <end position="165"/>
    </location>
</feature>
<dbReference type="AlphaFoldDB" id="A0A1C1CBS1"/>
<feature type="compositionally biased region" description="Pro residues" evidence="1">
    <location>
        <begin position="288"/>
        <end position="298"/>
    </location>
</feature>
<protein>
    <recommendedName>
        <fullName evidence="2">Ubiquitin-like domain-containing protein</fullName>
    </recommendedName>
</protein>
<feature type="compositionally biased region" description="Basic and acidic residues" evidence="1">
    <location>
        <begin position="214"/>
        <end position="240"/>
    </location>
</feature>
<organism evidence="3 4">
    <name type="scientific">Cladophialophora carrionii</name>
    <dbReference type="NCBI Taxonomy" id="86049"/>
    <lineage>
        <taxon>Eukaryota</taxon>
        <taxon>Fungi</taxon>
        <taxon>Dikarya</taxon>
        <taxon>Ascomycota</taxon>
        <taxon>Pezizomycotina</taxon>
        <taxon>Eurotiomycetes</taxon>
        <taxon>Chaetothyriomycetidae</taxon>
        <taxon>Chaetothyriales</taxon>
        <taxon>Herpotrichiellaceae</taxon>
        <taxon>Cladophialophora</taxon>
    </lineage>
</organism>
<feature type="region of interest" description="Disordered" evidence="1">
    <location>
        <begin position="1"/>
        <end position="300"/>
    </location>
</feature>
<evidence type="ECO:0000256" key="1">
    <source>
        <dbReference type="SAM" id="MobiDB-lite"/>
    </source>
</evidence>
<dbReference type="CDD" id="cd01763">
    <property type="entry name" value="Ubl_SUMO_like"/>
    <property type="match status" value="1"/>
</dbReference>
<comment type="caution">
    <text evidence="3">The sequence shown here is derived from an EMBL/GenBank/DDBJ whole genome shotgun (WGS) entry which is preliminary data.</text>
</comment>
<dbReference type="InterPro" id="IPR029071">
    <property type="entry name" value="Ubiquitin-like_domsf"/>
</dbReference>
<feature type="compositionally biased region" description="Basic and acidic residues" evidence="1">
    <location>
        <begin position="453"/>
        <end position="464"/>
    </location>
</feature>
<dbReference type="VEuPathDB" id="FungiDB:G647_10083"/>
<evidence type="ECO:0000313" key="4">
    <source>
        <dbReference type="Proteomes" id="UP000094526"/>
    </source>
</evidence>
<name>A0A1C1CBS1_9EURO</name>
<evidence type="ECO:0000259" key="2">
    <source>
        <dbReference type="PROSITE" id="PS50053"/>
    </source>
</evidence>
<dbReference type="SUPFAM" id="SSF54236">
    <property type="entry name" value="Ubiquitin-like"/>
    <property type="match status" value="1"/>
</dbReference>
<keyword evidence="4" id="KW-1185">Reference proteome</keyword>
<dbReference type="EMBL" id="LGRB01000017">
    <property type="protein sequence ID" value="OCT45919.1"/>
    <property type="molecule type" value="Genomic_DNA"/>
</dbReference>
<sequence>MASGGGVKRSLFSKPAWAAASSTKGTKSDPSKEDGGSIFGRNVAYDEILRAQKAERERKAARAKARSERQKSKEASEGPPEWKRRKISTELDDNSDTDGAKKKKKKEEKSRDRPVMMRSTPSKGGKPHTDELDAPAHSPHSTRKSSGKATVINGDGDGDGEDDELIMLTPPQPLDATLKGGNRKKKTTPNPKDGLDDEQTSSEEDEYLRQLKQKAREKARQQRDRDRDHDQGGHLGDAMRPHTPSSRGNSAAFEHNHRRSLSGPQDHSPRPASTTPTSAASFDTPKQAPQPAPGPIPVPVQEEDPEVKILICSEIHGTKPLIVKRRASQSLKQVKEFWCRKFELDESVARQVFFTWNGTRLFDSTTMRGILRNLKKEDWQKGRTRSANLAGEEGGEGHSRVKSTAYGYGDADQFDENSAKDPSNGNIVVEAMTQDMYDRRQQRQQDGTADSDQQDHDQDQHGQAEEQAPTRPDTNAGPIIIRLVSNNKDLEPMQLRVRPHTTIGKIMRGYAATRNIDEGKTPWLIFDGERLEPEMTVEEVGFEDEEQVEVSVR</sequence>
<dbReference type="Gene3D" id="3.10.20.90">
    <property type="entry name" value="Phosphatidylinositol 3-kinase Catalytic Subunit, Chain A, domain 1"/>
    <property type="match status" value="1"/>
</dbReference>
<feature type="domain" description="Ubiquitin-like" evidence="2">
    <location>
        <begin position="479"/>
        <end position="553"/>
    </location>
</feature>